<sequence>KTFKDFELKGETTEDCIHDEVTQLLNRVKERGNKAFPMNGAFSVHTVNTLFRILFGVSIRHDDSESRSIVQRLLGVTHLPNPIKRACFYAPQLAKFLPTSLSGERFVRDFVTDFYSLVEQNIANNLNDRVPNVPRNLTDALMDKIEATSDENSVFHSS</sequence>
<gene>
    <name evidence="1" type="ORF">AFUS01_LOCUS35298</name>
</gene>
<evidence type="ECO:0000313" key="2">
    <source>
        <dbReference type="Proteomes" id="UP000708208"/>
    </source>
</evidence>
<evidence type="ECO:0000313" key="1">
    <source>
        <dbReference type="EMBL" id="CAG7825174.1"/>
    </source>
</evidence>
<dbReference type="EMBL" id="CAJVCH010535285">
    <property type="protein sequence ID" value="CAG7825174.1"/>
    <property type="molecule type" value="Genomic_DNA"/>
</dbReference>
<reference evidence="1" key="1">
    <citation type="submission" date="2021-06" db="EMBL/GenBank/DDBJ databases">
        <authorList>
            <person name="Hodson N. C."/>
            <person name="Mongue J. A."/>
            <person name="Jaron S. K."/>
        </authorList>
    </citation>
    <scope>NUCLEOTIDE SEQUENCE</scope>
</reference>
<dbReference type="Proteomes" id="UP000708208">
    <property type="component" value="Unassembled WGS sequence"/>
</dbReference>
<protein>
    <submittedName>
        <fullName evidence="1">Uncharacterized protein</fullName>
    </submittedName>
</protein>
<dbReference type="OrthoDB" id="1055148at2759"/>
<feature type="non-terminal residue" evidence="1">
    <location>
        <position position="158"/>
    </location>
</feature>
<feature type="non-terminal residue" evidence="1">
    <location>
        <position position="1"/>
    </location>
</feature>
<name>A0A8J2KXG5_9HEXA</name>
<proteinExistence type="predicted"/>
<dbReference type="AlphaFoldDB" id="A0A8J2KXG5"/>
<organism evidence="1 2">
    <name type="scientific">Allacma fusca</name>
    <dbReference type="NCBI Taxonomy" id="39272"/>
    <lineage>
        <taxon>Eukaryota</taxon>
        <taxon>Metazoa</taxon>
        <taxon>Ecdysozoa</taxon>
        <taxon>Arthropoda</taxon>
        <taxon>Hexapoda</taxon>
        <taxon>Collembola</taxon>
        <taxon>Symphypleona</taxon>
        <taxon>Sminthuridae</taxon>
        <taxon>Allacma</taxon>
    </lineage>
</organism>
<keyword evidence="2" id="KW-1185">Reference proteome</keyword>
<comment type="caution">
    <text evidence="1">The sequence shown here is derived from an EMBL/GenBank/DDBJ whole genome shotgun (WGS) entry which is preliminary data.</text>
</comment>
<accession>A0A8J2KXG5</accession>